<organism evidence="2">
    <name type="scientific">marine metagenome</name>
    <dbReference type="NCBI Taxonomy" id="408172"/>
    <lineage>
        <taxon>unclassified sequences</taxon>
        <taxon>metagenomes</taxon>
        <taxon>ecological metagenomes</taxon>
    </lineage>
</organism>
<name>A0A382AYZ3_9ZZZZ</name>
<accession>A0A382AYZ3</accession>
<reference evidence="2" key="1">
    <citation type="submission" date="2018-05" db="EMBL/GenBank/DDBJ databases">
        <authorList>
            <person name="Lanie J.A."/>
            <person name="Ng W.-L."/>
            <person name="Kazmierczak K.M."/>
            <person name="Andrzejewski T.M."/>
            <person name="Davidsen T.M."/>
            <person name="Wayne K.J."/>
            <person name="Tettelin H."/>
            <person name="Glass J.I."/>
            <person name="Rusch D."/>
            <person name="Podicherti R."/>
            <person name="Tsui H.-C.T."/>
            <person name="Winkler M.E."/>
        </authorList>
    </citation>
    <scope>NUCLEOTIDE SEQUENCE</scope>
</reference>
<proteinExistence type="predicted"/>
<feature type="transmembrane region" description="Helical" evidence="1">
    <location>
        <begin position="32"/>
        <end position="52"/>
    </location>
</feature>
<keyword evidence="1" id="KW-0472">Membrane</keyword>
<evidence type="ECO:0000256" key="1">
    <source>
        <dbReference type="SAM" id="Phobius"/>
    </source>
</evidence>
<dbReference type="AlphaFoldDB" id="A0A382AYZ3"/>
<dbReference type="EMBL" id="UINC01027371">
    <property type="protein sequence ID" value="SVB06501.1"/>
    <property type="molecule type" value="Genomic_DNA"/>
</dbReference>
<evidence type="ECO:0000313" key="2">
    <source>
        <dbReference type="EMBL" id="SVB06501.1"/>
    </source>
</evidence>
<protein>
    <submittedName>
        <fullName evidence="2">Uncharacterized protein</fullName>
    </submittedName>
</protein>
<keyword evidence="1" id="KW-1133">Transmembrane helix</keyword>
<sequence>MRKKKALNERLAWAGTHRQYKKNTKKKKKKKVNNIWTGVLIAFVIVLGAYLISKGSFG</sequence>
<keyword evidence="1" id="KW-0812">Transmembrane</keyword>
<gene>
    <name evidence="2" type="ORF">METZ01_LOCUS159355</name>
</gene>